<organism evidence="1 2">
    <name type="scientific">Pontiella desulfatans</name>
    <dbReference type="NCBI Taxonomy" id="2750659"/>
    <lineage>
        <taxon>Bacteria</taxon>
        <taxon>Pseudomonadati</taxon>
        <taxon>Kiritimatiellota</taxon>
        <taxon>Kiritimatiellia</taxon>
        <taxon>Kiritimatiellales</taxon>
        <taxon>Pontiellaceae</taxon>
        <taxon>Pontiella</taxon>
    </lineage>
</organism>
<protein>
    <submittedName>
        <fullName evidence="1">Uncharacterized protein</fullName>
    </submittedName>
</protein>
<keyword evidence="2" id="KW-1185">Reference proteome</keyword>
<proteinExistence type="predicted"/>
<dbReference type="AlphaFoldDB" id="A0A6C2TX29"/>
<reference evidence="1 2" key="1">
    <citation type="submission" date="2019-04" db="EMBL/GenBank/DDBJ databases">
        <authorList>
            <person name="Van Vliet M D."/>
        </authorList>
    </citation>
    <scope>NUCLEOTIDE SEQUENCE [LARGE SCALE GENOMIC DNA]</scope>
    <source>
        <strain evidence="1 2">F1</strain>
    </source>
</reference>
<dbReference type="EMBL" id="CAAHFG010000001">
    <property type="protein sequence ID" value="VGO12117.1"/>
    <property type="molecule type" value="Genomic_DNA"/>
</dbReference>
<dbReference type="RefSeq" id="WP_136077812.1">
    <property type="nucleotide sequence ID" value="NZ_CAAHFG010000001.1"/>
</dbReference>
<dbReference type="Proteomes" id="UP000366872">
    <property type="component" value="Unassembled WGS sequence"/>
</dbReference>
<sequence>MSIDTRGAEGIAPAVYFAHDAGIWRHVSDLFKPEWFQLLMKGNGAGSIQTVEEWGKWLGDSKNYGSYQGQNTGRVVFEKLVSEGHAPNLSGGTLSTSGIDQYVDYVSKTGENIQLKHSIGAHVDPQILTGKYSIANGVDGVGVNSETYQAILNKPGFIESSPGSGIAVNSDTGTTVIDSGMNSDTSRDILLKAQDHARDNLEAFDLTEHLAINALKAAGIAAVLSFAIKGSINLYKCSKGTMRSDDAVDNTVSCSVRAAVTGGVTSFAVGATMAAIGIPTAGLGLAVAIPVGVATGAVVGKTVNTAFDAVYNNLMGGEFITMARKQNDVLNAMFGNLEQHFSIAEAYQAELDRKAAELPDVPWNELESTVFMAKSQLSETQRFLSSRV</sequence>
<evidence type="ECO:0000313" key="2">
    <source>
        <dbReference type="Proteomes" id="UP000366872"/>
    </source>
</evidence>
<evidence type="ECO:0000313" key="1">
    <source>
        <dbReference type="EMBL" id="VGO12117.1"/>
    </source>
</evidence>
<gene>
    <name evidence="1" type="ORF">PDESU_00667</name>
</gene>
<accession>A0A6C2TX29</accession>
<name>A0A6C2TX29_PONDE</name>